<dbReference type="EMBL" id="MN740382">
    <property type="protein sequence ID" value="QHU03464.1"/>
    <property type="molecule type" value="Genomic_DNA"/>
</dbReference>
<dbReference type="SUPFAM" id="SSF51695">
    <property type="entry name" value="PLC-like phosphodiesterases"/>
    <property type="match status" value="1"/>
</dbReference>
<dbReference type="GO" id="GO:0008081">
    <property type="term" value="F:phosphoric diester hydrolase activity"/>
    <property type="evidence" value="ECO:0007669"/>
    <property type="project" value="InterPro"/>
</dbReference>
<dbReference type="PANTHER" id="PTHR46211">
    <property type="entry name" value="GLYCEROPHOSPHORYL DIESTER PHOSPHODIESTERASE"/>
    <property type="match status" value="1"/>
</dbReference>
<dbReference type="AlphaFoldDB" id="A0A6C0JIK9"/>
<evidence type="ECO:0000313" key="2">
    <source>
        <dbReference type="EMBL" id="QHU03464.1"/>
    </source>
</evidence>
<dbReference type="InterPro" id="IPR017946">
    <property type="entry name" value="PLC-like_Pdiesterase_TIM-brl"/>
</dbReference>
<feature type="domain" description="GP-PDE" evidence="1">
    <location>
        <begin position="11"/>
        <end position="85"/>
    </location>
</feature>
<dbReference type="PANTHER" id="PTHR46211:SF14">
    <property type="entry name" value="GLYCEROPHOSPHODIESTER PHOSPHODIESTERASE"/>
    <property type="match status" value="1"/>
</dbReference>
<protein>
    <recommendedName>
        <fullName evidence="1">GP-PDE domain-containing protein</fullName>
    </recommendedName>
</protein>
<dbReference type="Gene3D" id="3.20.20.190">
    <property type="entry name" value="Phosphatidylinositol (PI) phosphodiesterase"/>
    <property type="match status" value="1"/>
</dbReference>
<evidence type="ECO:0000259" key="1">
    <source>
        <dbReference type="Pfam" id="PF03009"/>
    </source>
</evidence>
<sequence>MNVICHRIDYYSQNNINLIDSYIKKGINSFEIDIQLCKDEIVIFHDFSLTSKGINKNVSEFPLEQLEKYGIYSIDKLFSLLTNYSKVNIFLDLKGFNEKLIGKLYEKLINIDLSKNTFYIQSFNHYFINLLKKLLGNNIKNIFFGYLIGTYMDIHWHKYIKNIDYLCIDNQFISKFIKKIEKPLYVYNCNSKEELTCESRFLSGIITDFPFNFKRN</sequence>
<reference evidence="2" key="1">
    <citation type="journal article" date="2020" name="Nature">
        <title>Giant virus diversity and host interactions through global metagenomics.</title>
        <authorList>
            <person name="Schulz F."/>
            <person name="Roux S."/>
            <person name="Paez-Espino D."/>
            <person name="Jungbluth S."/>
            <person name="Walsh D.A."/>
            <person name="Denef V.J."/>
            <person name="McMahon K.D."/>
            <person name="Konstantinidis K.T."/>
            <person name="Eloe-Fadrosh E.A."/>
            <person name="Kyrpides N.C."/>
            <person name="Woyke T."/>
        </authorList>
    </citation>
    <scope>NUCLEOTIDE SEQUENCE</scope>
    <source>
        <strain evidence="2">GVMAG-M-3300026093-6</strain>
    </source>
</reference>
<dbReference type="Pfam" id="PF03009">
    <property type="entry name" value="GDPD"/>
    <property type="match status" value="1"/>
</dbReference>
<dbReference type="GO" id="GO:0006629">
    <property type="term" value="P:lipid metabolic process"/>
    <property type="evidence" value="ECO:0007669"/>
    <property type="project" value="InterPro"/>
</dbReference>
<accession>A0A6C0JIK9</accession>
<organism evidence="2">
    <name type="scientific">viral metagenome</name>
    <dbReference type="NCBI Taxonomy" id="1070528"/>
    <lineage>
        <taxon>unclassified sequences</taxon>
        <taxon>metagenomes</taxon>
        <taxon>organismal metagenomes</taxon>
    </lineage>
</organism>
<name>A0A6C0JIK9_9ZZZZ</name>
<proteinExistence type="predicted"/>
<dbReference type="InterPro" id="IPR030395">
    <property type="entry name" value="GP_PDE_dom"/>
</dbReference>